<accession>A0ABU1JAQ2</accession>
<evidence type="ECO:0000313" key="4">
    <source>
        <dbReference type="Proteomes" id="UP001185069"/>
    </source>
</evidence>
<evidence type="ECO:0000313" key="3">
    <source>
        <dbReference type="EMBL" id="MDR6269501.1"/>
    </source>
</evidence>
<dbReference type="RefSeq" id="WP_309797864.1">
    <property type="nucleotide sequence ID" value="NZ_BAAAHY010000005.1"/>
</dbReference>
<dbReference type="Proteomes" id="UP001185069">
    <property type="component" value="Unassembled WGS sequence"/>
</dbReference>
<feature type="region of interest" description="Disordered" evidence="1">
    <location>
        <begin position="37"/>
        <end position="72"/>
    </location>
</feature>
<name>A0ABU1JAQ2_9MICC</name>
<organism evidence="3 4">
    <name type="scientific">Arthrobacter russicus</name>
    <dbReference type="NCBI Taxonomy" id="172040"/>
    <lineage>
        <taxon>Bacteria</taxon>
        <taxon>Bacillati</taxon>
        <taxon>Actinomycetota</taxon>
        <taxon>Actinomycetes</taxon>
        <taxon>Micrococcales</taxon>
        <taxon>Micrococcaceae</taxon>
        <taxon>Arthrobacter</taxon>
    </lineage>
</organism>
<evidence type="ECO:0000256" key="2">
    <source>
        <dbReference type="SAM" id="SignalP"/>
    </source>
</evidence>
<feature type="compositionally biased region" description="Low complexity" evidence="1">
    <location>
        <begin position="37"/>
        <end position="46"/>
    </location>
</feature>
<sequence>MNSIAPKAKQALLVLLAVSSLGLTGCLQNFVPGAGPSAASGPDAGSVRSPDQEPRESGVESPPGSSGLAGAGGFLGPGGDACIAVESATATLTLVPFSALGGGDLGKADETLEGLLAKVPDELKSHLAALQQVSANFAADPSNFDAGAWRNEMQAIGSWISEKCTLPK</sequence>
<feature type="chain" id="PRO_5047257899" evidence="2">
    <location>
        <begin position="26"/>
        <end position="168"/>
    </location>
</feature>
<protein>
    <submittedName>
        <fullName evidence="3">Small secreted protein</fullName>
    </submittedName>
</protein>
<dbReference type="EMBL" id="JAVDQF010000001">
    <property type="protein sequence ID" value="MDR6269501.1"/>
    <property type="molecule type" value="Genomic_DNA"/>
</dbReference>
<feature type="signal peptide" evidence="2">
    <location>
        <begin position="1"/>
        <end position="25"/>
    </location>
</feature>
<dbReference type="PROSITE" id="PS51257">
    <property type="entry name" value="PROKAR_LIPOPROTEIN"/>
    <property type="match status" value="1"/>
</dbReference>
<comment type="caution">
    <text evidence="3">The sequence shown here is derived from an EMBL/GenBank/DDBJ whole genome shotgun (WGS) entry which is preliminary data.</text>
</comment>
<keyword evidence="2" id="KW-0732">Signal</keyword>
<gene>
    <name evidence="3" type="ORF">JOE69_001739</name>
</gene>
<keyword evidence="4" id="KW-1185">Reference proteome</keyword>
<proteinExistence type="predicted"/>
<evidence type="ECO:0000256" key="1">
    <source>
        <dbReference type="SAM" id="MobiDB-lite"/>
    </source>
</evidence>
<reference evidence="3 4" key="1">
    <citation type="submission" date="2023-07" db="EMBL/GenBank/DDBJ databases">
        <title>Sequencing the genomes of 1000 actinobacteria strains.</title>
        <authorList>
            <person name="Klenk H.-P."/>
        </authorList>
    </citation>
    <scope>NUCLEOTIDE SEQUENCE [LARGE SCALE GENOMIC DNA]</scope>
    <source>
        <strain evidence="3 4">DSM 14555</strain>
    </source>
</reference>